<organism evidence="9 10">
    <name type="scientific">Echinicola arenosa</name>
    <dbReference type="NCBI Taxonomy" id="2774144"/>
    <lineage>
        <taxon>Bacteria</taxon>
        <taxon>Pseudomonadati</taxon>
        <taxon>Bacteroidota</taxon>
        <taxon>Cytophagia</taxon>
        <taxon>Cytophagales</taxon>
        <taxon>Cyclobacteriaceae</taxon>
        <taxon>Echinicola</taxon>
    </lineage>
</organism>
<evidence type="ECO:0000256" key="5">
    <source>
        <dbReference type="ARBA" id="ARBA00023136"/>
    </source>
</evidence>
<feature type="domain" description="TonB-dependent receptor plug" evidence="8">
    <location>
        <begin position="224"/>
        <end position="350"/>
    </location>
</feature>
<dbReference type="NCBIfam" id="TIGR04057">
    <property type="entry name" value="SusC_RagA_signa"/>
    <property type="match status" value="1"/>
</dbReference>
<evidence type="ECO:0000313" key="10">
    <source>
        <dbReference type="Proteomes" id="UP000647133"/>
    </source>
</evidence>
<comment type="similarity">
    <text evidence="7">Belongs to the TonB-dependent receptor family.</text>
</comment>
<dbReference type="Gene3D" id="2.60.40.1120">
    <property type="entry name" value="Carboxypeptidase-like, regulatory domain"/>
    <property type="match status" value="1"/>
</dbReference>
<comment type="subcellular location">
    <subcellularLocation>
        <location evidence="1 7">Cell outer membrane</location>
        <topology evidence="1 7">Multi-pass membrane protein</topology>
    </subcellularLocation>
</comment>
<dbReference type="Gene3D" id="2.170.130.10">
    <property type="entry name" value="TonB-dependent receptor, plug domain"/>
    <property type="match status" value="1"/>
</dbReference>
<gene>
    <name evidence="9" type="ORF">IFO69_19175</name>
</gene>
<dbReference type="InterPro" id="IPR023997">
    <property type="entry name" value="TonB-dep_OMP_SusC/RagA_CS"/>
</dbReference>
<evidence type="ECO:0000313" key="9">
    <source>
        <dbReference type="EMBL" id="MBD8490883.1"/>
    </source>
</evidence>
<keyword evidence="5 7" id="KW-0472">Membrane</keyword>
<dbReference type="NCBIfam" id="TIGR04056">
    <property type="entry name" value="OMP_RagA_SusC"/>
    <property type="match status" value="1"/>
</dbReference>
<protein>
    <submittedName>
        <fullName evidence="9">SusC/RagA family TonB-linked outer membrane protein</fullName>
    </submittedName>
</protein>
<comment type="caution">
    <text evidence="9">The sequence shown here is derived from an EMBL/GenBank/DDBJ whole genome shotgun (WGS) entry which is preliminary data.</text>
</comment>
<evidence type="ECO:0000256" key="3">
    <source>
        <dbReference type="ARBA" id="ARBA00022452"/>
    </source>
</evidence>
<dbReference type="InterPro" id="IPR036942">
    <property type="entry name" value="Beta-barrel_TonB_sf"/>
</dbReference>
<reference evidence="9 10" key="1">
    <citation type="submission" date="2020-09" db="EMBL/GenBank/DDBJ databases">
        <title>Echinicola sp. CAU 1574 isolated from sand of Sido Beach.</title>
        <authorList>
            <person name="Kim W."/>
        </authorList>
    </citation>
    <scope>NUCLEOTIDE SEQUENCE [LARGE SCALE GENOMIC DNA]</scope>
    <source>
        <strain evidence="9 10">CAU 1574</strain>
    </source>
</reference>
<evidence type="ECO:0000256" key="6">
    <source>
        <dbReference type="ARBA" id="ARBA00023237"/>
    </source>
</evidence>
<evidence type="ECO:0000256" key="7">
    <source>
        <dbReference type="PROSITE-ProRule" id="PRU01360"/>
    </source>
</evidence>
<dbReference type="InterPro" id="IPR039426">
    <property type="entry name" value="TonB-dep_rcpt-like"/>
</dbReference>
<dbReference type="InterPro" id="IPR023996">
    <property type="entry name" value="TonB-dep_OMP_SusC/RagA"/>
</dbReference>
<keyword evidence="6 7" id="KW-0998">Cell outer membrane</keyword>
<dbReference type="SUPFAM" id="SSF49464">
    <property type="entry name" value="Carboxypeptidase regulatory domain-like"/>
    <property type="match status" value="1"/>
</dbReference>
<dbReference type="EMBL" id="JACYTQ010000009">
    <property type="protein sequence ID" value="MBD8490883.1"/>
    <property type="molecule type" value="Genomic_DNA"/>
</dbReference>
<dbReference type="RefSeq" id="WP_192011759.1">
    <property type="nucleotide sequence ID" value="NZ_JACYTQ010000009.1"/>
</dbReference>
<keyword evidence="10" id="KW-1185">Reference proteome</keyword>
<keyword evidence="4 7" id="KW-0812">Transmembrane</keyword>
<evidence type="ECO:0000256" key="1">
    <source>
        <dbReference type="ARBA" id="ARBA00004571"/>
    </source>
</evidence>
<keyword evidence="2 7" id="KW-0813">Transport</keyword>
<sequence>MQKKILRQLIVMSMRILYGFLIQLVFCTVLLANTSKAQRKTIEDVTLDIRLQNRTLDAVFKEVERKTDFRFTLNENGINTSQRVEADIHSGTVYDLLVTLSKQTGLSFTQINDNIHVNQNTKSKQVEIKELAEVTISGNVVDDTGQPMPGVTVKVESTGRGTVTDMDGHYEITVEEGDVLIYSFIGFMTQRVEVGNQSTIDIEMQEDTQALEEVVVVGYGTVKKSDLTGSVVSLKSDEQNQGVNTSVDQLLKGKAAGVNVVQNSSEPGGGISISIRGASSVNAGTGPLYVIDGLPIDNSAMTTGGGSNYPDVRTPTNPLAAINPNDIESIEILKDASATAIYGARGANGVIMVTTKRGKSGQMRINYDGYVGVQNVARRLDVLNAEQYQMVMNGIIADGGGIADQMVDVIEDGGTDWQDELFRSSAPVTNQNLSFSGGNEKTNYFAALNYFNQQGVVKSSAFERYSARLNLETKFSDRVTVGMNMNTSFSENDQVPAQSFGVNENNGSLYAAYNFDPTLSVYGDDGRYRISPYISIDNPLAIAYGKNAMIERYRNMAVAYANYKILPEWSVKVNFGTDVTNQRRDVYIDRSTKDGLANGGIATILQERQSNYLMELTTTYDKTIDDHHISAVAGVTTQKFSTANTTSHGKSFPSDATGTDNIGLGDPTQFNINSFRATNRLLSYLGRVNYTLMDKYLFTGTLRIDGSSRFGENNKFGYFPSGAFAWKVNEEPFMQDFEAMSTLKFRASWGQTGNQEIGNYLSISTFVPGPDAVFNDQKVSTTQPARIPNADLKWETTEQWDIGLDFGLFRDRVFGSLDYFRKNTFDMLLYLPIPTSTGYSNRITNIGSVKNSGIEAAITSVNFDGEFTWTTTLNLATVKNEVTSLGGVDQIIGGGAGFANQIWIIKEGLPMYSFYGYQVDGVWQEGDDFDQTTDNVAPGDLKFRDINGDQTVNADDREVLGNSFPDFTYSFANTFEYKGFSLYVFFEGVHGISMLNNNLVDTYFPINFRRNKFAEPYLNRWTPENPSTVYPSFVNPTAQGQKEVNSYTIQDASYLRLNTVTLNYTIPMLQSNTFRSAQVYVTGTNLWTITNYDGVDPAVNPNGNANIRIDYNAYPTATSFLMGVKLGF</sequence>
<name>A0ABR9AQ11_9BACT</name>
<dbReference type="InterPro" id="IPR008969">
    <property type="entry name" value="CarboxyPept-like_regulatory"/>
</dbReference>
<dbReference type="Pfam" id="PF13715">
    <property type="entry name" value="CarbopepD_reg_2"/>
    <property type="match status" value="1"/>
</dbReference>
<dbReference type="Gene3D" id="2.40.170.20">
    <property type="entry name" value="TonB-dependent receptor, beta-barrel domain"/>
    <property type="match status" value="1"/>
</dbReference>
<proteinExistence type="inferred from homology"/>
<dbReference type="SUPFAM" id="SSF56935">
    <property type="entry name" value="Porins"/>
    <property type="match status" value="1"/>
</dbReference>
<dbReference type="InterPro" id="IPR012910">
    <property type="entry name" value="Plug_dom"/>
</dbReference>
<evidence type="ECO:0000256" key="4">
    <source>
        <dbReference type="ARBA" id="ARBA00022692"/>
    </source>
</evidence>
<dbReference type="Pfam" id="PF07715">
    <property type="entry name" value="Plug"/>
    <property type="match status" value="1"/>
</dbReference>
<evidence type="ECO:0000259" key="8">
    <source>
        <dbReference type="Pfam" id="PF07715"/>
    </source>
</evidence>
<dbReference type="InterPro" id="IPR037066">
    <property type="entry name" value="Plug_dom_sf"/>
</dbReference>
<dbReference type="PROSITE" id="PS52016">
    <property type="entry name" value="TONB_DEPENDENT_REC_3"/>
    <property type="match status" value="1"/>
</dbReference>
<accession>A0ABR9AQ11</accession>
<evidence type="ECO:0000256" key="2">
    <source>
        <dbReference type="ARBA" id="ARBA00022448"/>
    </source>
</evidence>
<keyword evidence="3 7" id="KW-1134">Transmembrane beta strand</keyword>
<dbReference type="Proteomes" id="UP000647133">
    <property type="component" value="Unassembled WGS sequence"/>
</dbReference>